<keyword evidence="2" id="KW-0547">Nucleotide-binding</keyword>
<reference evidence="7 8" key="1">
    <citation type="submission" date="2015-09" db="EMBL/GenBank/DDBJ databases">
        <title>Identification and resolution of microdiversity through metagenomic sequencing of parallel consortia.</title>
        <authorList>
            <person name="Nelson W.C."/>
            <person name="Romine M.F."/>
            <person name="Lindemann S.R."/>
        </authorList>
    </citation>
    <scope>NUCLEOTIDE SEQUENCE [LARGE SCALE GENOMIC DNA]</scope>
    <source>
        <strain evidence="7">HL-49</strain>
    </source>
</reference>
<dbReference type="InterPro" id="IPR003439">
    <property type="entry name" value="ABC_transporter-like_ATP-bd"/>
</dbReference>
<dbReference type="OrthoDB" id="9785229at2"/>
<evidence type="ECO:0000256" key="2">
    <source>
        <dbReference type="ARBA" id="ARBA00022741"/>
    </source>
</evidence>
<feature type="domain" description="ABC transporter" evidence="6">
    <location>
        <begin position="2"/>
        <end position="237"/>
    </location>
</feature>
<dbReference type="STRING" id="1305737.GCA_000526355_03398"/>
<gene>
    <name evidence="7" type="primary">hmuV</name>
    <name evidence="7" type="ORF">HLUCCX10_00155</name>
</gene>
<keyword evidence="1" id="KW-0813">Transport</keyword>
<evidence type="ECO:0000256" key="3">
    <source>
        <dbReference type="ARBA" id="ARBA00022840"/>
    </source>
</evidence>
<dbReference type="Pfam" id="PF00005">
    <property type="entry name" value="ABC_tran"/>
    <property type="match status" value="1"/>
</dbReference>
<keyword evidence="4" id="KW-1278">Translocase</keyword>
<dbReference type="InterPro" id="IPR017871">
    <property type="entry name" value="ABC_transporter-like_CS"/>
</dbReference>
<dbReference type="SUPFAM" id="SSF52540">
    <property type="entry name" value="P-loop containing nucleoside triphosphate hydrolases"/>
    <property type="match status" value="1"/>
</dbReference>
<evidence type="ECO:0000256" key="1">
    <source>
        <dbReference type="ARBA" id="ARBA00022448"/>
    </source>
</evidence>
<dbReference type="NCBIfam" id="NF010068">
    <property type="entry name" value="PRK13548.1"/>
    <property type="match status" value="1"/>
</dbReference>
<dbReference type="eggNOG" id="COG4559">
    <property type="taxonomic scope" value="Bacteria"/>
</dbReference>
<dbReference type="PANTHER" id="PTHR42794">
    <property type="entry name" value="HEMIN IMPORT ATP-BINDING PROTEIN HMUV"/>
    <property type="match status" value="1"/>
</dbReference>
<dbReference type="CDD" id="cd03214">
    <property type="entry name" value="ABC_Iron-Siderophores_B12_Hemin"/>
    <property type="match status" value="1"/>
</dbReference>
<proteinExistence type="predicted"/>
<name>A0A0P7YN37_9BACT</name>
<dbReference type="PROSITE" id="PS50893">
    <property type="entry name" value="ABC_TRANSPORTER_2"/>
    <property type="match status" value="1"/>
</dbReference>
<dbReference type="Gene3D" id="3.40.50.300">
    <property type="entry name" value="P-loop containing nucleotide triphosphate hydrolases"/>
    <property type="match status" value="1"/>
</dbReference>
<dbReference type="SMART" id="SM00382">
    <property type="entry name" value="AAA"/>
    <property type="match status" value="1"/>
</dbReference>
<accession>A0A0P7YN37</accession>
<dbReference type="AlphaFoldDB" id="A0A0P7YN37"/>
<evidence type="ECO:0000256" key="4">
    <source>
        <dbReference type="ARBA" id="ARBA00022967"/>
    </source>
</evidence>
<dbReference type="InterPro" id="IPR027417">
    <property type="entry name" value="P-loop_NTPase"/>
</dbReference>
<comment type="function">
    <text evidence="5">Part of the ABC transporter complex HmuTUV involved in hemin import. Responsible for energy coupling to the transport system.</text>
</comment>
<keyword evidence="3" id="KW-0067">ATP-binding</keyword>
<dbReference type="PATRIC" id="fig|1305737.6.peg.471"/>
<organism evidence="7 8">
    <name type="scientific">Algoriphagus marincola HL-49</name>
    <dbReference type="NCBI Taxonomy" id="1305737"/>
    <lineage>
        <taxon>Bacteria</taxon>
        <taxon>Pseudomonadati</taxon>
        <taxon>Bacteroidota</taxon>
        <taxon>Cytophagia</taxon>
        <taxon>Cytophagales</taxon>
        <taxon>Cyclobacteriaceae</taxon>
        <taxon>Algoriphagus</taxon>
    </lineage>
</organism>
<dbReference type="Proteomes" id="UP000050421">
    <property type="component" value="Unassembled WGS sequence"/>
</dbReference>
<dbReference type="EMBL" id="LJXT01000001">
    <property type="protein sequence ID" value="KPQ20161.1"/>
    <property type="molecule type" value="Genomic_DNA"/>
</dbReference>
<evidence type="ECO:0000313" key="8">
    <source>
        <dbReference type="Proteomes" id="UP000050421"/>
    </source>
</evidence>
<dbReference type="GO" id="GO:0005524">
    <property type="term" value="F:ATP binding"/>
    <property type="evidence" value="ECO:0007669"/>
    <property type="project" value="UniProtKB-KW"/>
</dbReference>
<dbReference type="GO" id="GO:0016887">
    <property type="term" value="F:ATP hydrolysis activity"/>
    <property type="evidence" value="ECO:0007669"/>
    <property type="project" value="InterPro"/>
</dbReference>
<dbReference type="InterPro" id="IPR003593">
    <property type="entry name" value="AAA+_ATPase"/>
</dbReference>
<comment type="caution">
    <text evidence="7">The sequence shown here is derived from an EMBL/GenBank/DDBJ whole genome shotgun (WGS) entry which is preliminary data.</text>
</comment>
<protein>
    <submittedName>
        <fullName evidence="7">ABC-type heme uptake system ATPase component HmuV</fullName>
    </submittedName>
</protein>
<dbReference type="PROSITE" id="PS00211">
    <property type="entry name" value="ABC_TRANSPORTER_1"/>
    <property type="match status" value="1"/>
</dbReference>
<dbReference type="PANTHER" id="PTHR42794:SF1">
    <property type="entry name" value="HEMIN IMPORT ATP-BINDING PROTEIN HMUV"/>
    <property type="match status" value="1"/>
</dbReference>
<evidence type="ECO:0000259" key="6">
    <source>
        <dbReference type="PROSITE" id="PS50893"/>
    </source>
</evidence>
<evidence type="ECO:0000256" key="5">
    <source>
        <dbReference type="ARBA" id="ARBA00037066"/>
    </source>
</evidence>
<sequence length="269" mass="30198">MLQAEDIHFCIRQRPIVKKASISVNPGEILAVLGPNGAGKSTLFKILAGEISCTRGQVDYNGQNLKALKTHQLASVRAVMPQHSTVSFPFTAREVVELGLPKDSKRNSERNIREVMELTKVVHLEDRLYQQLSGGEKQRVQLARVLIQIWEKKPFPRYLLLDEPTSSLDISQQHIVLDILKKLKSQNIGVLIVLHDLNLAAHYADRIAIVKDGLIAGFGKVEEVYSETLLSEVFDHPIRLVRDQETQQILVSSNSKFHSDLKISKQAQA</sequence>
<evidence type="ECO:0000313" key="7">
    <source>
        <dbReference type="EMBL" id="KPQ20161.1"/>
    </source>
</evidence>